<accession>A0A6J6FMT4</accession>
<dbReference type="EMBL" id="CAEZTS010000173">
    <property type="protein sequence ID" value="CAB4590402.1"/>
    <property type="molecule type" value="Genomic_DNA"/>
</dbReference>
<sequence>MLGSGPSVKFAKGLCALADTWMASAPADWINAAASAVSAAVRPSSGPYSCPFTRTSTG</sequence>
<proteinExistence type="predicted"/>
<dbReference type="AlphaFoldDB" id="A0A6J6FMT4"/>
<evidence type="ECO:0000313" key="1">
    <source>
        <dbReference type="EMBL" id="CAB4590402.1"/>
    </source>
</evidence>
<protein>
    <submittedName>
        <fullName evidence="1">Unannotated protein</fullName>
    </submittedName>
</protein>
<organism evidence="1">
    <name type="scientific">freshwater metagenome</name>
    <dbReference type="NCBI Taxonomy" id="449393"/>
    <lineage>
        <taxon>unclassified sequences</taxon>
        <taxon>metagenomes</taxon>
        <taxon>ecological metagenomes</taxon>
    </lineage>
</organism>
<reference evidence="1" key="1">
    <citation type="submission" date="2020-05" db="EMBL/GenBank/DDBJ databases">
        <authorList>
            <person name="Chiriac C."/>
            <person name="Salcher M."/>
            <person name="Ghai R."/>
            <person name="Kavagutti S V."/>
        </authorList>
    </citation>
    <scope>NUCLEOTIDE SEQUENCE</scope>
</reference>
<name>A0A6J6FMT4_9ZZZZ</name>
<gene>
    <name evidence="1" type="ORF">UFOPK1722_01605</name>
</gene>